<protein>
    <submittedName>
        <fullName evidence="1">Uncharacterized protein</fullName>
    </submittedName>
</protein>
<evidence type="ECO:0000313" key="2">
    <source>
        <dbReference type="Proteomes" id="UP001164250"/>
    </source>
</evidence>
<keyword evidence="2" id="KW-1185">Reference proteome</keyword>
<dbReference type="Proteomes" id="UP001164250">
    <property type="component" value="Chromosome 13"/>
</dbReference>
<proteinExistence type="predicted"/>
<accession>A0ACC1A0L9</accession>
<name>A0ACC1A0L9_9ROSI</name>
<comment type="caution">
    <text evidence="1">The sequence shown here is derived from an EMBL/GenBank/DDBJ whole genome shotgun (WGS) entry which is preliminary data.</text>
</comment>
<reference evidence="2" key="1">
    <citation type="journal article" date="2023" name="G3 (Bethesda)">
        <title>Genome assembly and association tests identify interacting loci associated with vigor, precocity, and sex in interspecific pistachio rootstocks.</title>
        <authorList>
            <person name="Palmer W."/>
            <person name="Jacygrad E."/>
            <person name="Sagayaradj S."/>
            <person name="Cavanaugh K."/>
            <person name="Han R."/>
            <person name="Bertier L."/>
            <person name="Beede B."/>
            <person name="Kafkas S."/>
            <person name="Golino D."/>
            <person name="Preece J."/>
            <person name="Michelmore R."/>
        </authorList>
    </citation>
    <scope>NUCLEOTIDE SEQUENCE [LARGE SCALE GENOMIC DNA]</scope>
</reference>
<sequence>MHNMVRQSLEEVLLPRQDICRLLNLKSWRILATQLQHNSVFGSLLTIGGLDAWFLDLREHHWELGIGLYVAPAYVAEITPKEYLRKHQQQLIRLDIRRLLNLKSWRTLAFQSQKQYSVFGSALTIGGLIGSIVNGKITDLIGRRKAFWLADFFFTIGWLAIAFSNAAWSLDLGRLSLGIAIGLTFYVAPVYVAEIAPKDIRGALTLVNQLMVTSGILLMYVLGTVVSWRTLALIAVVPCFVQVLGIFFIPESPRWLAMVGREKEIDAALQKLRGRTANISQESANIKVYTEAFQQQSEEGIFNLFRPRYANALIVSL</sequence>
<dbReference type="EMBL" id="CM047909">
    <property type="protein sequence ID" value="KAJ0079396.1"/>
    <property type="molecule type" value="Genomic_DNA"/>
</dbReference>
<gene>
    <name evidence="1" type="ORF">Patl1_22746</name>
</gene>
<organism evidence="1 2">
    <name type="scientific">Pistacia atlantica</name>
    <dbReference type="NCBI Taxonomy" id="434234"/>
    <lineage>
        <taxon>Eukaryota</taxon>
        <taxon>Viridiplantae</taxon>
        <taxon>Streptophyta</taxon>
        <taxon>Embryophyta</taxon>
        <taxon>Tracheophyta</taxon>
        <taxon>Spermatophyta</taxon>
        <taxon>Magnoliopsida</taxon>
        <taxon>eudicotyledons</taxon>
        <taxon>Gunneridae</taxon>
        <taxon>Pentapetalae</taxon>
        <taxon>rosids</taxon>
        <taxon>malvids</taxon>
        <taxon>Sapindales</taxon>
        <taxon>Anacardiaceae</taxon>
        <taxon>Pistacia</taxon>
    </lineage>
</organism>
<evidence type="ECO:0000313" key="1">
    <source>
        <dbReference type="EMBL" id="KAJ0079396.1"/>
    </source>
</evidence>